<proteinExistence type="predicted"/>
<organism evidence="1 2">
    <name type="scientific">Caerostris darwini</name>
    <dbReference type="NCBI Taxonomy" id="1538125"/>
    <lineage>
        <taxon>Eukaryota</taxon>
        <taxon>Metazoa</taxon>
        <taxon>Ecdysozoa</taxon>
        <taxon>Arthropoda</taxon>
        <taxon>Chelicerata</taxon>
        <taxon>Arachnida</taxon>
        <taxon>Araneae</taxon>
        <taxon>Araneomorphae</taxon>
        <taxon>Entelegynae</taxon>
        <taxon>Araneoidea</taxon>
        <taxon>Araneidae</taxon>
        <taxon>Caerostris</taxon>
    </lineage>
</organism>
<protein>
    <submittedName>
        <fullName evidence="1">Uncharacterized protein</fullName>
    </submittedName>
</protein>
<evidence type="ECO:0000313" key="1">
    <source>
        <dbReference type="EMBL" id="GIY31976.1"/>
    </source>
</evidence>
<gene>
    <name evidence="1" type="ORF">CDAR_410911</name>
</gene>
<reference evidence="1 2" key="1">
    <citation type="submission" date="2021-06" db="EMBL/GenBank/DDBJ databases">
        <title>Caerostris darwini draft genome.</title>
        <authorList>
            <person name="Kono N."/>
            <person name="Arakawa K."/>
        </authorList>
    </citation>
    <scope>NUCLEOTIDE SEQUENCE [LARGE SCALE GENOMIC DNA]</scope>
</reference>
<sequence>MVPSVSPATVMENVTSTPSRVFDVRNRASTHSSVTHCDRSSLPHSDGFSRQLSLEPLTVRGVHSFKFMRVVQNGLRRYHFDKDI</sequence>
<dbReference type="EMBL" id="BPLQ01007740">
    <property type="protein sequence ID" value="GIY31976.1"/>
    <property type="molecule type" value="Genomic_DNA"/>
</dbReference>
<dbReference type="AlphaFoldDB" id="A0AAV4SGQ9"/>
<accession>A0AAV4SGQ9</accession>
<evidence type="ECO:0000313" key="2">
    <source>
        <dbReference type="Proteomes" id="UP001054837"/>
    </source>
</evidence>
<keyword evidence="2" id="KW-1185">Reference proteome</keyword>
<name>A0AAV4SGQ9_9ARAC</name>
<comment type="caution">
    <text evidence="1">The sequence shown here is derived from an EMBL/GenBank/DDBJ whole genome shotgun (WGS) entry which is preliminary data.</text>
</comment>
<dbReference type="Proteomes" id="UP001054837">
    <property type="component" value="Unassembled WGS sequence"/>
</dbReference>